<dbReference type="Proteomes" id="UP001204142">
    <property type="component" value="Unassembled WGS sequence"/>
</dbReference>
<proteinExistence type="inferred from homology"/>
<dbReference type="HAMAP" id="MF_00386">
    <property type="entry name" value="UPF0161_YidD"/>
    <property type="match status" value="1"/>
</dbReference>
<comment type="subcellular location">
    <subcellularLocation>
        <location evidence="1">Cell membrane</location>
        <topology evidence="1">Peripheral membrane protein</topology>
        <orientation evidence="1">Cytoplasmic side</orientation>
    </subcellularLocation>
</comment>
<evidence type="ECO:0000256" key="2">
    <source>
        <dbReference type="SAM" id="MobiDB-lite"/>
    </source>
</evidence>
<comment type="similarity">
    <text evidence="1">Belongs to the UPF0161 family.</text>
</comment>
<organism evidence="3 4">
    <name type="scientific">Limnobacter humi</name>
    <dbReference type="NCBI Taxonomy" id="1778671"/>
    <lineage>
        <taxon>Bacteria</taxon>
        <taxon>Pseudomonadati</taxon>
        <taxon>Pseudomonadota</taxon>
        <taxon>Betaproteobacteria</taxon>
        <taxon>Burkholderiales</taxon>
        <taxon>Burkholderiaceae</taxon>
        <taxon>Limnobacter</taxon>
    </lineage>
</organism>
<dbReference type="InterPro" id="IPR002696">
    <property type="entry name" value="Membr_insert_effic_factor_YidD"/>
</dbReference>
<keyword evidence="1" id="KW-0472">Membrane</keyword>
<gene>
    <name evidence="3" type="primary">yidD</name>
    <name evidence="3" type="ORF">NQT62_04150</name>
</gene>
<dbReference type="RefSeq" id="WP_256763326.1">
    <property type="nucleotide sequence ID" value="NZ_JANIGO010000001.1"/>
</dbReference>
<evidence type="ECO:0000313" key="4">
    <source>
        <dbReference type="Proteomes" id="UP001204142"/>
    </source>
</evidence>
<protein>
    <recommendedName>
        <fullName evidence="1">Putative membrane protein insertion efficiency factor</fullName>
    </recommendedName>
</protein>
<comment type="caution">
    <text evidence="3">The sequence shown here is derived from an EMBL/GenBank/DDBJ whole genome shotgun (WGS) entry which is preliminary data.</text>
</comment>
<dbReference type="EMBL" id="JANIGO010000001">
    <property type="protein sequence ID" value="MCQ8895634.1"/>
    <property type="molecule type" value="Genomic_DNA"/>
</dbReference>
<reference evidence="3 4" key="1">
    <citation type="submission" date="2022-07" db="EMBL/GenBank/DDBJ databases">
        <authorList>
            <person name="Xamxidin M."/>
            <person name="Wu M."/>
        </authorList>
    </citation>
    <scope>NUCLEOTIDE SEQUENCE [LARGE SCALE GENOMIC DNA]</scope>
    <source>
        <strain evidence="3 4">NBRC 111650</strain>
    </source>
</reference>
<evidence type="ECO:0000313" key="3">
    <source>
        <dbReference type="EMBL" id="MCQ8895634.1"/>
    </source>
</evidence>
<dbReference type="PANTHER" id="PTHR33383:SF1">
    <property type="entry name" value="MEMBRANE PROTEIN INSERTION EFFICIENCY FACTOR-RELATED"/>
    <property type="match status" value="1"/>
</dbReference>
<comment type="function">
    <text evidence="1">Could be involved in insertion of integral membrane proteins into the membrane.</text>
</comment>
<evidence type="ECO:0000256" key="1">
    <source>
        <dbReference type="HAMAP-Rule" id="MF_00386"/>
    </source>
</evidence>
<name>A0ABT1WE27_9BURK</name>
<dbReference type="Pfam" id="PF01809">
    <property type="entry name" value="YidD"/>
    <property type="match status" value="1"/>
</dbReference>
<dbReference type="NCBIfam" id="TIGR00278">
    <property type="entry name" value="membrane protein insertion efficiency factor YidD"/>
    <property type="match status" value="1"/>
</dbReference>
<keyword evidence="4" id="KW-1185">Reference proteome</keyword>
<dbReference type="SMART" id="SM01234">
    <property type="entry name" value="Haemolytic"/>
    <property type="match status" value="1"/>
</dbReference>
<sequence>MEGTSSTPRLSLAARAISGLVRGYQIGISPMFAPSCRFYPSCSAYALEAVRMHGAWRGTALALGRVCRCNPWSAGGIDLVPGSTETDTHPAPTTHRHNA</sequence>
<dbReference type="PANTHER" id="PTHR33383">
    <property type="entry name" value="MEMBRANE PROTEIN INSERTION EFFICIENCY FACTOR-RELATED"/>
    <property type="match status" value="1"/>
</dbReference>
<keyword evidence="1" id="KW-1003">Cell membrane</keyword>
<feature type="region of interest" description="Disordered" evidence="2">
    <location>
        <begin position="80"/>
        <end position="99"/>
    </location>
</feature>
<accession>A0ABT1WE27</accession>